<sequence>MIKKDVKENLSIINNQSEYMYIYVENIKDIVPYLYKNSYIDMLEDKMEVAEKEGKGKYTYLSDI</sequence>
<comment type="caution">
    <text evidence="1">The sequence shown here is derived from an EMBL/GenBank/DDBJ whole genome shotgun (WGS) entry which is preliminary data.</text>
</comment>
<proteinExistence type="predicted"/>
<gene>
    <name evidence="1" type="ORF">DR116_0016135</name>
</gene>
<accession>A0A9X8IYZ0</accession>
<evidence type="ECO:0000313" key="2">
    <source>
        <dbReference type="Proteomes" id="UP000253597"/>
    </source>
</evidence>
<protein>
    <submittedName>
        <fullName evidence="1">Uncharacterized protein</fullName>
    </submittedName>
</protein>
<reference evidence="1 2" key="1">
    <citation type="submission" date="2019-01" db="EMBL/GenBank/DDBJ databases">
        <title>Draft genome sequence of heavy metal resistant Bacillus cereus NWUAB01.</title>
        <authorList>
            <person name="Babalola O."/>
            <person name="Aremu B.R."/>
            <person name="Ayangbenro A.S."/>
        </authorList>
    </citation>
    <scope>NUCLEOTIDE SEQUENCE [LARGE SCALE GENOMIC DNA]</scope>
    <source>
        <strain evidence="1 2">NWUAB01</strain>
    </source>
</reference>
<organism evidence="1 2">
    <name type="scientific">Bacillus cereus</name>
    <dbReference type="NCBI Taxonomy" id="1396"/>
    <lineage>
        <taxon>Bacteria</taxon>
        <taxon>Bacillati</taxon>
        <taxon>Bacillota</taxon>
        <taxon>Bacilli</taxon>
        <taxon>Bacillales</taxon>
        <taxon>Bacillaceae</taxon>
        <taxon>Bacillus</taxon>
        <taxon>Bacillus cereus group</taxon>
    </lineage>
</organism>
<dbReference type="AlphaFoldDB" id="A0A9X8IYZ0"/>
<dbReference type="Proteomes" id="UP000253597">
    <property type="component" value="Unassembled WGS sequence"/>
</dbReference>
<name>A0A9X8IYZ0_BACCE</name>
<evidence type="ECO:0000313" key="1">
    <source>
        <dbReference type="EMBL" id="RWQ73564.1"/>
    </source>
</evidence>
<dbReference type="EMBL" id="QNGD03000007">
    <property type="protein sequence ID" value="RWQ73564.1"/>
    <property type="molecule type" value="Genomic_DNA"/>
</dbReference>